<reference evidence="1" key="1">
    <citation type="submission" date="2021-05" db="EMBL/GenBank/DDBJ databases">
        <title>Novel Bacillus species.</title>
        <authorList>
            <person name="Liu G."/>
        </authorList>
    </citation>
    <scope>NUCLEOTIDE SEQUENCE</scope>
    <source>
        <strain evidence="1">FJAT-49825</strain>
    </source>
</reference>
<dbReference type="EMBL" id="JAGYPF010000004">
    <property type="protein sequence ID" value="MBS4214933.1"/>
    <property type="molecule type" value="Genomic_DNA"/>
</dbReference>
<dbReference type="GO" id="GO:0003676">
    <property type="term" value="F:nucleic acid binding"/>
    <property type="evidence" value="ECO:0007669"/>
    <property type="project" value="InterPro"/>
</dbReference>
<evidence type="ECO:0008006" key="3">
    <source>
        <dbReference type="Google" id="ProtNLM"/>
    </source>
</evidence>
<sequence length="337" mass="37986">MLVKVQIDGNTPNKKKLKKNTHEISKITYKSLGLVESALEEFLQENIEVLTQEEDYELMIIGKQVRNNANKRTDLVGIDSNGNVVVIEIKRDESQAIRYAASFAKITSVQEIVEKVYADYLVHYENVKEEDAVEIGIENIVGFLNDHEAFDNFNADQRIILVASSFDPSVLSASAWLLTKGLDISCFEITPQLIEGENGDEYLLEIKKLLPLGSDDDYFSEILTNENKRPTALRQSSWTRKSFPKLTHMLEVGLVSEGDEIFFKNKESESLGKIQSGNNVEFNGKIISLNAWAKQFAPSGKVNGYDYAVVKEKNKTLSEIRAEGYHLFDGMGFDPIE</sequence>
<name>A0A942YVC8_9BACI</name>
<evidence type="ECO:0000313" key="1">
    <source>
        <dbReference type="EMBL" id="MBS4214933.1"/>
    </source>
</evidence>
<organism evidence="1 2">
    <name type="scientific">Neobacillus rhizophilus</name>
    <dbReference type="NCBI Taxonomy" id="2833579"/>
    <lineage>
        <taxon>Bacteria</taxon>
        <taxon>Bacillati</taxon>
        <taxon>Bacillota</taxon>
        <taxon>Bacilli</taxon>
        <taxon>Bacillales</taxon>
        <taxon>Bacillaceae</taxon>
        <taxon>Neobacillus</taxon>
    </lineage>
</organism>
<protein>
    <recommendedName>
        <fullName evidence="3">DUF91 domain-containing protein</fullName>
    </recommendedName>
</protein>
<accession>A0A942YVC8</accession>
<dbReference type="AlphaFoldDB" id="A0A942YVC8"/>
<keyword evidence="2" id="KW-1185">Reference proteome</keyword>
<dbReference type="Proteomes" id="UP000679749">
    <property type="component" value="Unassembled WGS sequence"/>
</dbReference>
<dbReference type="RefSeq" id="WP_213119433.1">
    <property type="nucleotide sequence ID" value="NZ_JAGYPF010000004.1"/>
</dbReference>
<comment type="caution">
    <text evidence="1">The sequence shown here is derived from an EMBL/GenBank/DDBJ whole genome shotgun (WGS) entry which is preliminary data.</text>
</comment>
<gene>
    <name evidence="1" type="ORF">KHA99_21015</name>
</gene>
<proteinExistence type="predicted"/>
<dbReference type="Gene3D" id="3.40.1350.10">
    <property type="match status" value="1"/>
</dbReference>
<evidence type="ECO:0000313" key="2">
    <source>
        <dbReference type="Proteomes" id="UP000679749"/>
    </source>
</evidence>
<dbReference type="InterPro" id="IPR011856">
    <property type="entry name" value="tRNA_endonuc-like_dom_sf"/>
</dbReference>